<dbReference type="InterPro" id="IPR050964">
    <property type="entry name" value="Striated_Muscle_Regulatory"/>
</dbReference>
<dbReference type="InterPro" id="IPR013783">
    <property type="entry name" value="Ig-like_fold"/>
</dbReference>
<feature type="domain" description="Fibronectin type-III" evidence="3">
    <location>
        <begin position="378"/>
        <end position="472"/>
    </location>
</feature>
<dbReference type="PANTHER" id="PTHR13817">
    <property type="entry name" value="TITIN"/>
    <property type="match status" value="1"/>
</dbReference>
<feature type="domain" description="Fibronectin type-III" evidence="3">
    <location>
        <begin position="668"/>
        <end position="762"/>
    </location>
</feature>
<dbReference type="PROSITE" id="PS50853">
    <property type="entry name" value="FN3"/>
    <property type="match status" value="3"/>
</dbReference>
<protein>
    <submittedName>
        <fullName evidence="4">Fibronectin type III domain-containing protein</fullName>
    </submittedName>
</protein>
<dbReference type="PANTHER" id="PTHR13817:SF166">
    <property type="entry name" value="NEURONAL IGCAM-RELATED"/>
    <property type="match status" value="1"/>
</dbReference>
<dbReference type="STRING" id="1328313.DS2_03780"/>
<keyword evidence="1" id="KW-0677">Repeat</keyword>
<dbReference type="PATRIC" id="fig|1328313.3.peg.783"/>
<keyword evidence="5" id="KW-1185">Reference proteome</keyword>
<keyword evidence="2" id="KW-0732">Signal</keyword>
<evidence type="ECO:0000313" key="4">
    <source>
        <dbReference type="EMBL" id="EWH11598.1"/>
    </source>
</evidence>
<dbReference type="CDD" id="cd00063">
    <property type="entry name" value="FN3"/>
    <property type="match status" value="6"/>
</dbReference>
<dbReference type="AlphaFoldDB" id="W7QV59"/>
<feature type="chain" id="PRO_5004898526" evidence="2">
    <location>
        <begin position="23"/>
        <end position="962"/>
    </location>
</feature>
<dbReference type="SMART" id="SM00060">
    <property type="entry name" value="FN3"/>
    <property type="match status" value="7"/>
</dbReference>
<dbReference type="Gene3D" id="2.60.40.10">
    <property type="entry name" value="Immunoglobulins"/>
    <property type="match status" value="8"/>
</dbReference>
<gene>
    <name evidence="4" type="ORF">DS2_03780</name>
</gene>
<feature type="domain" description="Fibronectin type-III" evidence="3">
    <location>
        <begin position="862"/>
        <end position="956"/>
    </location>
</feature>
<dbReference type="RefSeq" id="WP_035013302.1">
    <property type="nucleotide sequence ID" value="NZ_ARZY01000004.1"/>
</dbReference>
<sequence>MIKQLKSVVLLLVCLSATPLWAAYNTALLNLKPLDIDSIGFDGDIQFALRSNLDKRGEVQMMSRRDMESELFRQGLSMGNSDEDAVHIGKALGVEFVIFGSVQMSDNGIATEIRMIDIVHERLAKEWKISFSGRNDINDKGPALANTLIKAMAQSLVDAKAEAKIALAAQAAQAEMKKQYLSEFISQVVQGGVEISWRAIEPETIEIFNLYRGEAETGPYTQIASLQANSYLDSQVESGKSYFYKLAVVEKSTGEQAEDVSIQQITYIDKSIKLRPLTPTILSVDTGVKQSTVTFVPNLDNPIKGHVIRKYKIYRKRSSGGNWLHVGTLTLNTDEPKLSYSFTDKNNVEDGEQYSYSVSSVNSKGYESPLSGTEVVFSPGTPNLSVHQDNLLRQVELDWQVEGSKGGFYIYRRELGTTIWQRVGDVEQSDVRRFIDRQGLRDGAEYEYYVSLVNNGRESDPSNIVSAKTKGLPARPENLQAQSGLVKAVKLTWNAIQDPDLIGYKLYRMEDDGNGFQQGDQLSLAYEIPGYQTAEFIDGDGEKQLKDGVQYHYAIAAVNKYGARGDLSYVASASTKTLPKSVGQLSAEAGQQDITISWPASTAADIANYILSRKWNEQDWQQIAVLPADATGFVDKELKPYAQTQYKLISQDQAGLQSAEVYSSVVTNPATLQLSVKKDQMLRQILLTWNEQQNVTGYQIYRRKQGSQDWNKLVQIDSPLTTEYLDNKKLADATAYEYQISAIDGFVETPASEAVTAKTKSLPSPPKSFAVQSGLVKQVQLTWQSITDSDVAGYYIYRKNDEGKMERIKTIKDIAINTYIDDGSLFSKLNDGTEYEYAISAYNTYDAEGGRTRIIGATTKPVPSAPKGLQASANSGIVELVWNANAESDISNYVVEKATASCNSWRELAVVVSSQQKHTDSDVVAGSTYCYRVKAIDQDELESSWQQTEVAIAAASSAAVEQ</sequence>
<evidence type="ECO:0000256" key="2">
    <source>
        <dbReference type="SAM" id="SignalP"/>
    </source>
</evidence>
<dbReference type="Proteomes" id="UP000019276">
    <property type="component" value="Unassembled WGS sequence"/>
</dbReference>
<comment type="caution">
    <text evidence="4">The sequence shown here is derived from an EMBL/GenBank/DDBJ whole genome shotgun (WGS) entry which is preliminary data.</text>
</comment>
<proteinExistence type="predicted"/>
<feature type="signal peptide" evidence="2">
    <location>
        <begin position="1"/>
        <end position="22"/>
    </location>
</feature>
<organism evidence="4 5">
    <name type="scientific">Catenovulum agarivorans DS-2</name>
    <dbReference type="NCBI Taxonomy" id="1328313"/>
    <lineage>
        <taxon>Bacteria</taxon>
        <taxon>Pseudomonadati</taxon>
        <taxon>Pseudomonadota</taxon>
        <taxon>Gammaproteobacteria</taxon>
        <taxon>Alteromonadales</taxon>
        <taxon>Alteromonadaceae</taxon>
        <taxon>Catenovulum</taxon>
    </lineage>
</organism>
<evidence type="ECO:0000256" key="1">
    <source>
        <dbReference type="ARBA" id="ARBA00022737"/>
    </source>
</evidence>
<evidence type="ECO:0000259" key="3">
    <source>
        <dbReference type="PROSITE" id="PS50853"/>
    </source>
</evidence>
<dbReference type="SUPFAM" id="SSF49265">
    <property type="entry name" value="Fibronectin type III"/>
    <property type="match status" value="5"/>
</dbReference>
<reference evidence="4 5" key="1">
    <citation type="journal article" date="2014" name="Genome Announc.">
        <title>Draft Genome Sequence of the Agar-Degrading Bacterium Catenovulum sp. Strain DS-2, Isolated from Intestines of Haliotis diversicolor.</title>
        <authorList>
            <person name="Shan D."/>
            <person name="Li X."/>
            <person name="Gu Z."/>
            <person name="Wei G."/>
            <person name="Gao Z."/>
            <person name="Shao Z."/>
        </authorList>
    </citation>
    <scope>NUCLEOTIDE SEQUENCE [LARGE SCALE GENOMIC DNA]</scope>
    <source>
        <strain evidence="4 5">DS-2</strain>
    </source>
</reference>
<dbReference type="InterPro" id="IPR036116">
    <property type="entry name" value="FN3_sf"/>
</dbReference>
<dbReference type="Gene3D" id="3.40.50.10610">
    <property type="entry name" value="ABC-type transport auxiliary lipoprotein component"/>
    <property type="match status" value="1"/>
</dbReference>
<evidence type="ECO:0000313" key="5">
    <source>
        <dbReference type="Proteomes" id="UP000019276"/>
    </source>
</evidence>
<dbReference type="eggNOG" id="COG4733">
    <property type="taxonomic scope" value="Bacteria"/>
</dbReference>
<name>W7QV59_9ALTE</name>
<dbReference type="InterPro" id="IPR003961">
    <property type="entry name" value="FN3_dom"/>
</dbReference>
<dbReference type="EMBL" id="ARZY01000004">
    <property type="protein sequence ID" value="EWH11598.1"/>
    <property type="molecule type" value="Genomic_DNA"/>
</dbReference>
<dbReference type="OrthoDB" id="39703at2"/>
<accession>W7QV59</accession>